<dbReference type="Proteomes" id="UP000734218">
    <property type="component" value="Unassembled WGS sequence"/>
</dbReference>
<evidence type="ECO:0000256" key="1">
    <source>
        <dbReference type="SAM" id="MobiDB-lite"/>
    </source>
</evidence>
<feature type="region of interest" description="Disordered" evidence="1">
    <location>
        <begin position="1"/>
        <end position="32"/>
    </location>
</feature>
<keyword evidence="3" id="KW-1185">Reference proteome</keyword>
<dbReference type="EMBL" id="JAATJE010000001">
    <property type="protein sequence ID" value="NJC33878.1"/>
    <property type="molecule type" value="Genomic_DNA"/>
</dbReference>
<dbReference type="RefSeq" id="WP_167953805.1">
    <property type="nucleotide sequence ID" value="NZ_JAATJE010000001.1"/>
</dbReference>
<evidence type="ECO:0000313" key="2">
    <source>
        <dbReference type="EMBL" id="NJC33878.1"/>
    </source>
</evidence>
<organism evidence="2 3">
    <name type="scientific">Sphingomonas jejuensis</name>
    <dbReference type="NCBI Taxonomy" id="904715"/>
    <lineage>
        <taxon>Bacteria</taxon>
        <taxon>Pseudomonadati</taxon>
        <taxon>Pseudomonadota</taxon>
        <taxon>Alphaproteobacteria</taxon>
        <taxon>Sphingomonadales</taxon>
        <taxon>Sphingomonadaceae</taxon>
        <taxon>Sphingomonas</taxon>
    </lineage>
</organism>
<name>A0ABX0XL46_9SPHN</name>
<accession>A0ABX0XL46</accession>
<gene>
    <name evidence="2" type="ORF">GGR88_001352</name>
</gene>
<comment type="caution">
    <text evidence="2">The sequence shown here is derived from an EMBL/GenBank/DDBJ whole genome shotgun (WGS) entry which is preliminary data.</text>
</comment>
<reference evidence="2 3" key="1">
    <citation type="submission" date="2020-03" db="EMBL/GenBank/DDBJ databases">
        <title>Genomic Encyclopedia of Type Strains, Phase IV (KMG-IV): sequencing the most valuable type-strain genomes for metagenomic binning, comparative biology and taxonomic classification.</title>
        <authorList>
            <person name="Goeker M."/>
        </authorList>
    </citation>
    <scope>NUCLEOTIDE SEQUENCE [LARGE SCALE GENOMIC DNA]</scope>
    <source>
        <strain evidence="2 3">DSM 27651</strain>
    </source>
</reference>
<proteinExistence type="predicted"/>
<sequence>MTDHSRSLVRRHSLPVAARRSVGSAPAQPRSDLADQLEAITPRFDALTQRARLSAPDRDVATYHDLEEMAQAVCRDIMAPFRGGEQPTAAPLYRSPNGKVVVW</sequence>
<evidence type="ECO:0000313" key="3">
    <source>
        <dbReference type="Proteomes" id="UP000734218"/>
    </source>
</evidence>
<protein>
    <submittedName>
        <fullName evidence="2">Uncharacterized protein</fullName>
    </submittedName>
</protein>